<dbReference type="InterPro" id="IPR003346">
    <property type="entry name" value="Transposase_20"/>
</dbReference>
<dbReference type="GO" id="GO:0003677">
    <property type="term" value="F:DNA binding"/>
    <property type="evidence" value="ECO:0007669"/>
    <property type="project" value="InterPro"/>
</dbReference>
<dbReference type="PANTHER" id="PTHR33055">
    <property type="entry name" value="TRANSPOSASE FOR INSERTION SEQUENCE ELEMENT IS1111A"/>
    <property type="match status" value="1"/>
</dbReference>
<evidence type="ECO:0000313" key="5">
    <source>
        <dbReference type="Proteomes" id="UP000403266"/>
    </source>
</evidence>
<gene>
    <name evidence="4" type="ORF">FS320_41430</name>
</gene>
<dbReference type="OrthoDB" id="8261795at2"/>
<dbReference type="Pfam" id="PF02371">
    <property type="entry name" value="Transposase_20"/>
    <property type="match status" value="1"/>
</dbReference>
<dbReference type="RefSeq" id="WP_152718391.1">
    <property type="nucleotide sequence ID" value="NZ_VOSJ01000615.1"/>
</dbReference>
<protein>
    <submittedName>
        <fullName evidence="4">IS110 family transposase</fullName>
    </submittedName>
</protein>
<organism evidence="4 5">
    <name type="scientific">Microvirga tunisiensis</name>
    <dbReference type="NCBI Taxonomy" id="2108360"/>
    <lineage>
        <taxon>Bacteria</taxon>
        <taxon>Pseudomonadati</taxon>
        <taxon>Pseudomonadota</taxon>
        <taxon>Alphaproteobacteria</taxon>
        <taxon>Hyphomicrobiales</taxon>
        <taxon>Methylobacteriaceae</taxon>
        <taxon>Microvirga</taxon>
    </lineage>
</organism>
<dbReference type="Proteomes" id="UP000403266">
    <property type="component" value="Unassembled WGS sequence"/>
</dbReference>
<keyword evidence="1" id="KW-0175">Coiled coil</keyword>
<evidence type="ECO:0000259" key="2">
    <source>
        <dbReference type="Pfam" id="PF01548"/>
    </source>
</evidence>
<dbReference type="AlphaFoldDB" id="A0A5N7MYY8"/>
<dbReference type="GO" id="GO:0006313">
    <property type="term" value="P:DNA transposition"/>
    <property type="evidence" value="ECO:0007669"/>
    <property type="project" value="InterPro"/>
</dbReference>
<proteinExistence type="predicted"/>
<evidence type="ECO:0000259" key="3">
    <source>
        <dbReference type="Pfam" id="PF02371"/>
    </source>
</evidence>
<name>A0A5N7MYY8_9HYPH</name>
<dbReference type="PANTHER" id="PTHR33055:SF3">
    <property type="entry name" value="PUTATIVE TRANSPOSASE FOR IS117-RELATED"/>
    <property type="match status" value="1"/>
</dbReference>
<reference evidence="4 5" key="1">
    <citation type="journal article" date="2019" name="Syst. Appl. Microbiol.">
        <title>Microvirga tunisiensis sp. nov., a root nodule symbiotic bacterium isolated from Lupinus micranthus and L. luteus grown in Northern Tunisia.</title>
        <authorList>
            <person name="Msaddak A."/>
            <person name="Rejili M."/>
            <person name="Duran D."/>
            <person name="Mars M."/>
            <person name="Palacios J.M."/>
            <person name="Ruiz-Argueso T."/>
            <person name="Rey L."/>
            <person name="Imperial J."/>
        </authorList>
    </citation>
    <scope>NUCLEOTIDE SEQUENCE [LARGE SCALE GENOMIC DNA]</scope>
    <source>
        <strain evidence="4 5">Lmie10</strain>
    </source>
</reference>
<feature type="domain" description="Transposase IS116/IS110/IS902 C-terminal" evidence="3">
    <location>
        <begin position="224"/>
        <end position="299"/>
    </location>
</feature>
<dbReference type="EMBL" id="VOSK01000572">
    <property type="protein sequence ID" value="MPR31184.1"/>
    <property type="molecule type" value="Genomic_DNA"/>
</dbReference>
<feature type="domain" description="Transposase IS110-like N-terminal" evidence="2">
    <location>
        <begin position="7"/>
        <end position="154"/>
    </location>
</feature>
<feature type="coiled-coil region" evidence="1">
    <location>
        <begin position="188"/>
        <end position="215"/>
    </location>
</feature>
<dbReference type="InterPro" id="IPR002525">
    <property type="entry name" value="Transp_IS110-like_N"/>
</dbReference>
<dbReference type="Pfam" id="PF01548">
    <property type="entry name" value="DEDD_Tnp_IS110"/>
    <property type="match status" value="1"/>
</dbReference>
<dbReference type="InterPro" id="IPR047650">
    <property type="entry name" value="Transpos_IS110"/>
</dbReference>
<dbReference type="GO" id="GO:0004803">
    <property type="term" value="F:transposase activity"/>
    <property type="evidence" value="ECO:0007669"/>
    <property type="project" value="InterPro"/>
</dbReference>
<dbReference type="NCBIfam" id="NF033542">
    <property type="entry name" value="transpos_IS110"/>
    <property type="match status" value="1"/>
</dbReference>
<sequence>MKHTRFVGLDVHKDQISVAVAESGRGGAVEYLGQITNDPAAISKLCTRLARPGATLSFCYEAGPCGYGLHRQLTSLGHRCEVVAPSLIPTKSGDRVKTDRRDATMLARLHRAGELTSVWVPDAAHEAMRDLIRLRSTVRQIVTRARQHLQGFLLRHGRSQGAARAWSVAYRRWLSTLAFDHPAQQIAFQDYVDAVSDAERRLKRVEEQIQRLLADWTLRPVVDALQALRGIALINAVVLVSEVGDFTRFATPRQLMAYFGLVPGERSTGRTVRRGGITKTGNSHARRALVEGAWAYRMKPRVGRHKVDRIEALPKPVREIAWKAQVRLCARYRRLTALGKTANVVTVAIAREMVGFVWAIACTVQSSKAA</sequence>
<evidence type="ECO:0000313" key="4">
    <source>
        <dbReference type="EMBL" id="MPR31184.1"/>
    </source>
</evidence>
<accession>A0A5N7MYY8</accession>
<comment type="caution">
    <text evidence="4">The sequence shown here is derived from an EMBL/GenBank/DDBJ whole genome shotgun (WGS) entry which is preliminary data.</text>
</comment>
<evidence type="ECO:0000256" key="1">
    <source>
        <dbReference type="SAM" id="Coils"/>
    </source>
</evidence>
<keyword evidence="5" id="KW-1185">Reference proteome</keyword>